<protein>
    <submittedName>
        <fullName evidence="1">10689_t:CDS:1</fullName>
    </submittedName>
</protein>
<dbReference type="EMBL" id="CAJVPK010000292">
    <property type="protein sequence ID" value="CAG8490116.1"/>
    <property type="molecule type" value="Genomic_DNA"/>
</dbReference>
<keyword evidence="2" id="KW-1185">Reference proteome</keyword>
<comment type="caution">
    <text evidence="1">The sequence shown here is derived from an EMBL/GenBank/DDBJ whole genome shotgun (WGS) entry which is preliminary data.</text>
</comment>
<proteinExistence type="predicted"/>
<dbReference type="AlphaFoldDB" id="A0A9N8ZFC9"/>
<reference evidence="1" key="1">
    <citation type="submission" date="2021-06" db="EMBL/GenBank/DDBJ databases">
        <authorList>
            <person name="Kallberg Y."/>
            <person name="Tangrot J."/>
            <person name="Rosling A."/>
        </authorList>
    </citation>
    <scope>NUCLEOTIDE SEQUENCE</scope>
    <source>
        <strain evidence="1">AZ414A</strain>
    </source>
</reference>
<sequence>MAYISLGPLVPPAFLQNENTANLILKATKKMNVDDPAIFILWNATGFNDTPLANCRNGVPGQTQGAVVNYILGSGGRDFNGLNTLFLFRNNLAITRCQYGFPLWYEIFHVYF</sequence>
<organism evidence="1 2">
    <name type="scientific">Diversispora eburnea</name>
    <dbReference type="NCBI Taxonomy" id="1213867"/>
    <lineage>
        <taxon>Eukaryota</taxon>
        <taxon>Fungi</taxon>
        <taxon>Fungi incertae sedis</taxon>
        <taxon>Mucoromycota</taxon>
        <taxon>Glomeromycotina</taxon>
        <taxon>Glomeromycetes</taxon>
        <taxon>Diversisporales</taxon>
        <taxon>Diversisporaceae</taxon>
        <taxon>Diversispora</taxon>
    </lineage>
</organism>
<dbReference type="OrthoDB" id="2389179at2759"/>
<evidence type="ECO:0000313" key="2">
    <source>
        <dbReference type="Proteomes" id="UP000789706"/>
    </source>
</evidence>
<evidence type="ECO:0000313" key="1">
    <source>
        <dbReference type="EMBL" id="CAG8490116.1"/>
    </source>
</evidence>
<name>A0A9N8ZFC9_9GLOM</name>
<gene>
    <name evidence="1" type="ORF">DEBURN_LOCUS4127</name>
</gene>
<accession>A0A9N8ZFC9</accession>
<dbReference type="Proteomes" id="UP000789706">
    <property type="component" value="Unassembled WGS sequence"/>
</dbReference>